<reference evidence="4" key="1">
    <citation type="journal article" date="2024" name="Int. J. Syst. Evol. Microbiol.">
        <title>Polycladomyces zharkentensis sp. nov., a novel thermophilic cellulose- and starch-degrading member of the Bacillota from a geothermal aquifer in Kazakhstan.</title>
        <authorList>
            <person name="Mashzhan A."/>
            <person name="Kistaubayeva A."/>
            <person name="Javier-Lopez R."/>
            <person name="Bissenova U."/>
            <person name="Bissenbay A."/>
            <person name="Birkeland N.K."/>
        </authorList>
    </citation>
    <scope>NUCLEOTIDE SEQUENCE</scope>
    <source>
        <strain evidence="4">ZKZ2T</strain>
    </source>
</reference>
<evidence type="ECO:0000313" key="5">
    <source>
        <dbReference type="Proteomes" id="UP001177120"/>
    </source>
</evidence>
<accession>A0ABS2WJK7</accession>
<dbReference type="EMBL" id="JAFHAP010000008">
    <property type="protein sequence ID" value="MBN2909706.1"/>
    <property type="molecule type" value="Genomic_DNA"/>
</dbReference>
<gene>
    <name evidence="4" type="ORF">JQC72_09215</name>
</gene>
<dbReference type="InterPro" id="IPR036188">
    <property type="entry name" value="FAD/NAD-bd_sf"/>
</dbReference>
<keyword evidence="2" id="KW-0285">Flavoprotein</keyword>
<proteinExistence type="predicted"/>
<dbReference type="Pfam" id="PF13738">
    <property type="entry name" value="Pyr_redox_3"/>
    <property type="match status" value="1"/>
</dbReference>
<evidence type="ECO:0000256" key="1">
    <source>
        <dbReference type="ARBA" id="ARBA00001974"/>
    </source>
</evidence>
<dbReference type="PRINTS" id="PR00469">
    <property type="entry name" value="PNDRDTASEII"/>
</dbReference>
<evidence type="ECO:0000256" key="2">
    <source>
        <dbReference type="ARBA" id="ARBA00022630"/>
    </source>
</evidence>
<organism evidence="4 5">
    <name type="scientific">Polycladomyces zharkentensis</name>
    <dbReference type="NCBI Taxonomy" id="2807616"/>
    <lineage>
        <taxon>Bacteria</taxon>
        <taxon>Bacillati</taxon>
        <taxon>Bacillota</taxon>
        <taxon>Bacilli</taxon>
        <taxon>Bacillales</taxon>
        <taxon>Thermoactinomycetaceae</taxon>
        <taxon>Polycladomyces</taxon>
    </lineage>
</organism>
<dbReference type="PRINTS" id="PR00368">
    <property type="entry name" value="FADPNR"/>
</dbReference>
<keyword evidence="5" id="KW-1185">Reference proteome</keyword>
<dbReference type="SUPFAM" id="SSF51905">
    <property type="entry name" value="FAD/NAD(P)-binding domain"/>
    <property type="match status" value="1"/>
</dbReference>
<dbReference type="InterPro" id="IPR050097">
    <property type="entry name" value="Ferredoxin-NADP_redctase_2"/>
</dbReference>
<dbReference type="Gene3D" id="3.50.50.60">
    <property type="entry name" value="FAD/NAD(P)-binding domain"/>
    <property type="match status" value="1"/>
</dbReference>
<protein>
    <submittedName>
        <fullName evidence="4">YpdA family putative bacillithiol disulfide reductase</fullName>
    </submittedName>
</protein>
<dbReference type="NCBIfam" id="TIGR04018">
    <property type="entry name" value="Bthiol_YpdA"/>
    <property type="match status" value="1"/>
</dbReference>
<evidence type="ECO:0000313" key="4">
    <source>
        <dbReference type="EMBL" id="MBN2909706.1"/>
    </source>
</evidence>
<sequence>MEDLIIIGAGPCGLSVAVEAKNRGLSPLVIEKGCLVNSIYHFPTHMTFFSTPELLEIGDVPFVTAREKPTRHEALVYYRTVAEKYDLRIRTYEKVVRVEKDDDGVFDVQTEKNGRSLQYRTRHVVIATGYYDNPNLMGIPGEDLPKVHHYFEEGHPFSGLEVLVVGGKNSAVIAALELYRAGAKVTMSYRRSAFTDSVKAWLKPVIESAIRKGWIHMYWNSEVREIKPDTVVLEQEGRRLEIANDAVFAMTGYRPDRSLMETLGVTFDPKTGEPTHDPDTMETDVPGLYIAGVIAAGHDANKIFIENGRFHGEKIAEHITRKVSVS</sequence>
<dbReference type="PANTHER" id="PTHR48105">
    <property type="entry name" value="THIOREDOXIN REDUCTASE 1-RELATED-RELATED"/>
    <property type="match status" value="1"/>
</dbReference>
<dbReference type="InterPro" id="IPR023856">
    <property type="entry name" value="Bdr"/>
</dbReference>
<keyword evidence="3" id="KW-0560">Oxidoreductase</keyword>
<comment type="cofactor">
    <cofactor evidence="1">
        <name>FAD</name>
        <dbReference type="ChEBI" id="CHEBI:57692"/>
    </cofactor>
</comment>
<dbReference type="Proteomes" id="UP001177120">
    <property type="component" value="Unassembled WGS sequence"/>
</dbReference>
<dbReference type="RefSeq" id="WP_205494987.1">
    <property type="nucleotide sequence ID" value="NZ_JAFHAP010000008.1"/>
</dbReference>
<comment type="caution">
    <text evidence="4">The sequence shown here is derived from an EMBL/GenBank/DDBJ whole genome shotgun (WGS) entry which is preliminary data.</text>
</comment>
<name>A0ABS2WJK7_9BACL</name>
<evidence type="ECO:0000256" key="3">
    <source>
        <dbReference type="ARBA" id="ARBA00023002"/>
    </source>
</evidence>